<dbReference type="Gene3D" id="3.90.55.10">
    <property type="entry name" value="Dimethylsulfoxide Reductase, domain 3"/>
    <property type="match status" value="1"/>
</dbReference>
<evidence type="ECO:0000256" key="6">
    <source>
        <dbReference type="SAM" id="MobiDB-lite"/>
    </source>
</evidence>
<dbReference type="PANTHER" id="PTHR43742">
    <property type="entry name" value="TRIMETHYLAMINE-N-OXIDE REDUCTASE"/>
    <property type="match status" value="1"/>
</dbReference>
<dbReference type="Pfam" id="PF01568">
    <property type="entry name" value="Molydop_binding"/>
    <property type="match status" value="1"/>
</dbReference>
<dbReference type="GO" id="GO:0030288">
    <property type="term" value="C:outer membrane-bounded periplasmic space"/>
    <property type="evidence" value="ECO:0007669"/>
    <property type="project" value="TreeGrafter"/>
</dbReference>
<dbReference type="InterPro" id="IPR009010">
    <property type="entry name" value="Asp_de-COase-like_dom_sf"/>
</dbReference>
<protein>
    <submittedName>
        <fullName evidence="10">Molybdopterin guanine dinucleotide-containing S/N-oxide reductase</fullName>
    </submittedName>
</protein>
<organism evidence="10 11">
    <name type="scientific">Mycolicibacterium neoaurum</name>
    <name type="common">Mycobacterium neoaurum</name>
    <dbReference type="NCBI Taxonomy" id="1795"/>
    <lineage>
        <taxon>Bacteria</taxon>
        <taxon>Bacillati</taxon>
        <taxon>Actinomycetota</taxon>
        <taxon>Actinomycetes</taxon>
        <taxon>Mycobacteriales</taxon>
        <taxon>Mycobacteriaceae</taxon>
        <taxon>Mycolicibacterium</taxon>
    </lineage>
</organism>
<dbReference type="Gene3D" id="3.40.228.10">
    <property type="entry name" value="Dimethylsulfoxide Reductase, domain 2"/>
    <property type="match status" value="1"/>
</dbReference>
<evidence type="ECO:0000256" key="2">
    <source>
        <dbReference type="ARBA" id="ARBA00010312"/>
    </source>
</evidence>
<dbReference type="SUPFAM" id="SSF53706">
    <property type="entry name" value="Formate dehydrogenase/DMSO reductase, domains 1-3"/>
    <property type="match status" value="1"/>
</dbReference>
<evidence type="ECO:0000259" key="8">
    <source>
        <dbReference type="Pfam" id="PF01568"/>
    </source>
</evidence>
<name>A0AAV2WIA1_MYCNE</name>
<dbReference type="PANTHER" id="PTHR43742:SF10">
    <property type="entry name" value="TRIMETHYLAMINE-N-OXIDE REDUCTASE 2"/>
    <property type="match status" value="1"/>
</dbReference>
<gene>
    <name evidence="10" type="ORF">BN1047_01772</name>
</gene>
<sequence length="806" mass="87462">MVGRTSLVGRTWRGSPYDEPVPRSSLAHWGVFSADVADGDITAVTPAAGDADPSPLLGNLPGSLRHRSRITGPAVRAGWLRDGPGPSDRRGADEFVAVSWPELTELLADELRRVIDTHGNEAIYGGSYGWASAGRFHHAQSQVHRFLKLLGGYTSSRHSYSLGATGVIMPRVVGTHDDLFKRSTSWDVIVEHTDLLVAFGGLACKNTGINHGGTSAHPARDALRRLRHRGGRIVSFSPLRDDVDGECEWHAPVPGTDVAVMLGLAHVLATEGLADRGFLDEYCTGYDRFERYLLGTDDGVPKTPAWAAEISGLSAADITTLARRMAAGRTLVTVSWSLQRIRHGEQAPWMGLTLASMLGQIGVPGAGFGHGYGSMNEPGLPPLRHPLPVLPQGANRVHTFIPVAAVSDMLLHPGEAFDYNGRRLSYPDIRLVYWAGGNPFHHHQNIGRLRRALARPDTIVVHDPYWTAMAKHADIVVPSTTAYERDDYSGSKNDPLLVAMPALAEPYAQSRDDYTTFAELAERLGVGEQFTEGRTARQWLRHMYETWSAGVDFAVPTFDQFWSDGQLRLPTESGLTLLADYRADPRTHPLHTPSGRIEIFSADIDGFGYADCAGHPAWFEPTEWLGGRRAADYPLHLLANQPSSRLHSQLDIGAVSRGSKVADREPIRIHPTDAAERGLADGDVVRVFNDRGACLAGVVIDAGVRPKVVQLATGAWYDPLDPTDPDSLCVHGNPNVLTEDVGTSSLAHGCTGAHVLVEVQRYEQPLPPVRAHEPPVVRQSRPATVASLAPLGSRGPIRSTNASTTR</sequence>
<feature type="domain" description="Molybdopterin dinucleotide-binding" evidence="8">
    <location>
        <begin position="635"/>
        <end position="749"/>
    </location>
</feature>
<dbReference type="InterPro" id="IPR041954">
    <property type="entry name" value="CT_DMSOR/BSOR/TMAOR"/>
</dbReference>
<dbReference type="EMBL" id="LK021338">
    <property type="protein sequence ID" value="CDQ43900.1"/>
    <property type="molecule type" value="Genomic_DNA"/>
</dbReference>
<dbReference type="CDD" id="cd02769">
    <property type="entry name" value="MopB_DMSOR-BSOR-TMAOR"/>
    <property type="match status" value="1"/>
</dbReference>
<evidence type="ECO:0000313" key="11">
    <source>
        <dbReference type="Proteomes" id="UP000028864"/>
    </source>
</evidence>
<dbReference type="Proteomes" id="UP000028864">
    <property type="component" value="Unassembled WGS sequence"/>
</dbReference>
<evidence type="ECO:0000256" key="1">
    <source>
        <dbReference type="ARBA" id="ARBA00001942"/>
    </source>
</evidence>
<dbReference type="FunFam" id="2.40.40.20:FF:000009">
    <property type="entry name" value="Biotin sulfoxide reductase 2"/>
    <property type="match status" value="1"/>
</dbReference>
<dbReference type="Gene3D" id="2.40.40.20">
    <property type="match status" value="1"/>
</dbReference>
<dbReference type="GO" id="GO:0043546">
    <property type="term" value="F:molybdopterin cofactor binding"/>
    <property type="evidence" value="ECO:0007669"/>
    <property type="project" value="InterPro"/>
</dbReference>
<dbReference type="GO" id="GO:0030151">
    <property type="term" value="F:molybdenum ion binding"/>
    <property type="evidence" value="ECO:0007669"/>
    <property type="project" value="TreeGrafter"/>
</dbReference>
<dbReference type="InterPro" id="IPR006657">
    <property type="entry name" value="MoPterin_dinucl-bd_dom"/>
</dbReference>
<keyword evidence="5" id="KW-0560">Oxidoreductase</keyword>
<dbReference type="AlphaFoldDB" id="A0AAV2WIA1"/>
<dbReference type="SUPFAM" id="SSF50692">
    <property type="entry name" value="ADC-like"/>
    <property type="match status" value="1"/>
</dbReference>
<dbReference type="GO" id="GO:0009055">
    <property type="term" value="F:electron transfer activity"/>
    <property type="evidence" value="ECO:0007669"/>
    <property type="project" value="TreeGrafter"/>
</dbReference>
<dbReference type="GO" id="GO:0016491">
    <property type="term" value="F:oxidoreductase activity"/>
    <property type="evidence" value="ECO:0007669"/>
    <property type="project" value="UniProtKB-KW"/>
</dbReference>
<keyword evidence="3" id="KW-0500">Molybdenum</keyword>
<reference evidence="10" key="1">
    <citation type="submission" date="2014-05" db="EMBL/GenBank/DDBJ databases">
        <authorList>
            <person name="Urmite Genomes"/>
        </authorList>
    </citation>
    <scope>NUCLEOTIDE SEQUENCE</scope>
    <source>
        <strain evidence="10">DSM 44074</strain>
    </source>
</reference>
<evidence type="ECO:0000256" key="5">
    <source>
        <dbReference type="ARBA" id="ARBA00023002"/>
    </source>
</evidence>
<comment type="cofactor">
    <cofactor evidence="1">
        <name>Mo-bis(molybdopterin guanine dinucleotide)</name>
        <dbReference type="ChEBI" id="CHEBI:60539"/>
    </cofactor>
</comment>
<dbReference type="CDD" id="cd02793">
    <property type="entry name" value="MopB_CT_DMSOR-BSOR-TMAOR"/>
    <property type="match status" value="1"/>
</dbReference>
<feature type="domain" description="Molybdopterin oxidoreductase" evidence="7">
    <location>
        <begin position="69"/>
        <end position="523"/>
    </location>
</feature>
<evidence type="ECO:0000259" key="9">
    <source>
        <dbReference type="Pfam" id="PF18364"/>
    </source>
</evidence>
<dbReference type="Gene3D" id="3.40.50.740">
    <property type="match status" value="1"/>
</dbReference>
<dbReference type="InterPro" id="IPR041460">
    <property type="entry name" value="Molybdopterin_N"/>
</dbReference>
<feature type="domain" description="Molybdopterin oxidoreductase N-terminal" evidence="9">
    <location>
        <begin position="25"/>
        <end position="65"/>
    </location>
</feature>
<comment type="similarity">
    <text evidence="2">Belongs to the prokaryotic molybdopterin-containing oxidoreductase family.</text>
</comment>
<accession>A0AAV2WIA1</accession>
<dbReference type="GO" id="GO:0009061">
    <property type="term" value="P:anaerobic respiration"/>
    <property type="evidence" value="ECO:0007669"/>
    <property type="project" value="TreeGrafter"/>
</dbReference>
<dbReference type="Pfam" id="PF00384">
    <property type="entry name" value="Molybdopterin"/>
    <property type="match status" value="1"/>
</dbReference>
<feature type="region of interest" description="Disordered" evidence="6">
    <location>
        <begin position="770"/>
        <end position="806"/>
    </location>
</feature>
<evidence type="ECO:0000259" key="7">
    <source>
        <dbReference type="Pfam" id="PF00384"/>
    </source>
</evidence>
<dbReference type="InterPro" id="IPR006656">
    <property type="entry name" value="Mopterin_OxRdtase"/>
</dbReference>
<dbReference type="InterPro" id="IPR050612">
    <property type="entry name" value="Prok_Mopterin_Oxidored"/>
</dbReference>
<evidence type="ECO:0000256" key="4">
    <source>
        <dbReference type="ARBA" id="ARBA00022723"/>
    </source>
</evidence>
<keyword evidence="4" id="KW-0479">Metal-binding</keyword>
<evidence type="ECO:0000313" key="10">
    <source>
        <dbReference type="EMBL" id="CDQ43900.1"/>
    </source>
</evidence>
<dbReference type="Pfam" id="PF18364">
    <property type="entry name" value="Molybdopterin_N"/>
    <property type="match status" value="1"/>
</dbReference>
<evidence type="ECO:0000256" key="3">
    <source>
        <dbReference type="ARBA" id="ARBA00022505"/>
    </source>
</evidence>
<proteinExistence type="inferred from homology"/>
<reference evidence="10" key="2">
    <citation type="submission" date="2015-09" db="EMBL/GenBank/DDBJ databases">
        <title>Draft genome sequence of Mycobacterium neoaurum DSM 44074.</title>
        <authorList>
            <person name="Croce O."/>
            <person name="Robert C."/>
            <person name="Raoult D."/>
            <person name="Drancourt M."/>
        </authorList>
    </citation>
    <scope>NUCLEOTIDE SEQUENCE</scope>
    <source>
        <strain evidence="10">DSM 44074</strain>
    </source>
</reference>